<evidence type="ECO:0000256" key="2">
    <source>
        <dbReference type="ARBA" id="ARBA00009261"/>
    </source>
</evidence>
<keyword evidence="4 8" id="KW-1003">Cell membrane</keyword>
<protein>
    <submittedName>
        <fullName evidence="9">Sodium:alanine symporter</fullName>
    </submittedName>
</protein>
<feature type="transmembrane region" description="Helical" evidence="8">
    <location>
        <begin position="17"/>
        <end position="34"/>
    </location>
</feature>
<accession>A0A917D985</accession>
<evidence type="ECO:0000256" key="3">
    <source>
        <dbReference type="ARBA" id="ARBA00022448"/>
    </source>
</evidence>
<evidence type="ECO:0000313" key="9">
    <source>
        <dbReference type="EMBL" id="GGD14263.1"/>
    </source>
</evidence>
<evidence type="ECO:0000313" key="10">
    <source>
        <dbReference type="Proteomes" id="UP000625735"/>
    </source>
</evidence>
<evidence type="ECO:0000256" key="6">
    <source>
        <dbReference type="ARBA" id="ARBA00022989"/>
    </source>
</evidence>
<feature type="transmembrane region" description="Helical" evidence="8">
    <location>
        <begin position="360"/>
        <end position="384"/>
    </location>
</feature>
<comment type="caution">
    <text evidence="9">The sequence shown here is derived from an EMBL/GenBank/DDBJ whole genome shotgun (WGS) entry which is preliminary data.</text>
</comment>
<keyword evidence="5 8" id="KW-0812">Transmembrane</keyword>
<organism evidence="9 10">
    <name type="scientific">Flavobacterium orientale</name>
    <dbReference type="NCBI Taxonomy" id="1756020"/>
    <lineage>
        <taxon>Bacteria</taxon>
        <taxon>Pseudomonadati</taxon>
        <taxon>Bacteroidota</taxon>
        <taxon>Flavobacteriia</taxon>
        <taxon>Flavobacteriales</taxon>
        <taxon>Flavobacteriaceae</taxon>
        <taxon>Flavobacterium</taxon>
    </lineage>
</organism>
<evidence type="ECO:0000256" key="5">
    <source>
        <dbReference type="ARBA" id="ARBA00022692"/>
    </source>
</evidence>
<reference evidence="9" key="1">
    <citation type="journal article" date="2014" name="Int. J. Syst. Evol. Microbiol.">
        <title>Complete genome sequence of Corynebacterium casei LMG S-19264T (=DSM 44701T), isolated from a smear-ripened cheese.</title>
        <authorList>
            <consortium name="US DOE Joint Genome Institute (JGI-PGF)"/>
            <person name="Walter F."/>
            <person name="Albersmeier A."/>
            <person name="Kalinowski J."/>
            <person name="Ruckert C."/>
        </authorList>
    </citation>
    <scope>NUCLEOTIDE SEQUENCE</scope>
    <source>
        <strain evidence="9">CGMCC 1.12506</strain>
    </source>
</reference>
<feature type="transmembrane region" description="Helical" evidence="8">
    <location>
        <begin position="95"/>
        <end position="120"/>
    </location>
</feature>
<name>A0A917D985_9FLAO</name>
<keyword evidence="8" id="KW-0769">Symport</keyword>
<feature type="transmembrane region" description="Helical" evidence="8">
    <location>
        <begin position="396"/>
        <end position="413"/>
    </location>
</feature>
<evidence type="ECO:0000256" key="4">
    <source>
        <dbReference type="ARBA" id="ARBA00022475"/>
    </source>
</evidence>
<dbReference type="Pfam" id="PF01235">
    <property type="entry name" value="Na_Ala_symp"/>
    <property type="match status" value="1"/>
</dbReference>
<feature type="transmembrane region" description="Helical" evidence="8">
    <location>
        <begin position="419"/>
        <end position="438"/>
    </location>
</feature>
<dbReference type="AlphaFoldDB" id="A0A917D985"/>
<dbReference type="GO" id="GO:0005886">
    <property type="term" value="C:plasma membrane"/>
    <property type="evidence" value="ECO:0007669"/>
    <property type="project" value="UniProtKB-SubCell"/>
</dbReference>
<evidence type="ECO:0000256" key="7">
    <source>
        <dbReference type="ARBA" id="ARBA00023136"/>
    </source>
</evidence>
<dbReference type="PRINTS" id="PR00175">
    <property type="entry name" value="NAALASMPORT"/>
</dbReference>
<dbReference type="EMBL" id="BMFG01000001">
    <property type="protein sequence ID" value="GGD14263.1"/>
    <property type="molecule type" value="Genomic_DNA"/>
</dbReference>
<feature type="transmembrane region" description="Helical" evidence="8">
    <location>
        <begin position="219"/>
        <end position="237"/>
    </location>
</feature>
<keyword evidence="6 8" id="KW-1133">Transmembrane helix</keyword>
<dbReference type="PANTHER" id="PTHR30330:SF3">
    <property type="entry name" value="TRANSCRIPTIONAL REGULATOR, LRP FAMILY"/>
    <property type="match status" value="1"/>
</dbReference>
<keyword evidence="10" id="KW-1185">Reference proteome</keyword>
<keyword evidence="3 8" id="KW-0813">Transport</keyword>
<comment type="similarity">
    <text evidence="2 8">Belongs to the alanine or glycine:cation symporter (AGCS) (TC 2.A.25) family.</text>
</comment>
<dbReference type="RefSeq" id="WP_188360604.1">
    <property type="nucleotide sequence ID" value="NZ_BMFG01000001.1"/>
</dbReference>
<gene>
    <name evidence="9" type="primary">dagA</name>
    <name evidence="9" type="ORF">GCM10011343_01670</name>
</gene>
<dbReference type="Proteomes" id="UP000625735">
    <property type="component" value="Unassembled WGS sequence"/>
</dbReference>
<dbReference type="InterPro" id="IPR001463">
    <property type="entry name" value="Na/Ala_symport"/>
</dbReference>
<dbReference type="Gene3D" id="1.20.1740.10">
    <property type="entry name" value="Amino acid/polyamine transporter I"/>
    <property type="match status" value="1"/>
</dbReference>
<keyword evidence="7 8" id="KW-0472">Membrane</keyword>
<dbReference type="NCBIfam" id="TIGR00835">
    <property type="entry name" value="agcS"/>
    <property type="match status" value="1"/>
</dbReference>
<comment type="subcellular location">
    <subcellularLocation>
        <location evidence="1 8">Cell membrane</location>
        <topology evidence="1 8">Multi-pass membrane protein</topology>
    </subcellularLocation>
</comment>
<sequence>MIYLTDLISKWTNSLEWMMLVMVIGGGLFLISYAKFKPYFYFKHALQIVAGKFDKTEDVGQVSHFQALSAVIAATVGLGNISGVAVAIYSGGPGVVFWMWVTAFIGMGIKFYSCTLAVLLREVDANGIVRAGPMYYMSKGLGKIGKTLAVFFASVTLLGVLPVFTANQLTQSLMEVLQPNTFWAIGDFNWKLLFGSLLIVITATIIFGGLKKIVRVTSALVPFMVVIYLLVALFILVTNGTKILPTFQLIFTEAFNWETSVIGGLSGLIIIGMRRAVFSNESGLGTAPIYHGQSKTNEPVQEGLVAMLGPFIDTIIVCTITALLILISGVYLEGDKNGIVLTMAAFDLLLFGFGKPLLLILVLVFALSTLFTYSFYGTQCLTFLGGIKIGKYYNPIYLLSIIFAAIASLEFVIGLIDLAFALMSISNMIALVLLAPKVKEATYHYFKNQYGKS</sequence>
<feature type="transmembrane region" description="Helical" evidence="8">
    <location>
        <begin position="304"/>
        <end position="326"/>
    </location>
</feature>
<feature type="transmembrane region" description="Helical" evidence="8">
    <location>
        <begin position="147"/>
        <end position="168"/>
    </location>
</feature>
<evidence type="ECO:0000256" key="1">
    <source>
        <dbReference type="ARBA" id="ARBA00004651"/>
    </source>
</evidence>
<dbReference type="PANTHER" id="PTHR30330">
    <property type="entry name" value="AGSS FAMILY TRANSPORTER, SODIUM-ALANINE"/>
    <property type="match status" value="1"/>
</dbReference>
<feature type="transmembrane region" description="Helical" evidence="8">
    <location>
        <begin position="67"/>
        <end position="89"/>
    </location>
</feature>
<proteinExistence type="inferred from homology"/>
<dbReference type="GO" id="GO:0005283">
    <property type="term" value="F:amino acid:sodium symporter activity"/>
    <property type="evidence" value="ECO:0007669"/>
    <property type="project" value="InterPro"/>
</dbReference>
<evidence type="ECO:0000256" key="8">
    <source>
        <dbReference type="RuleBase" id="RU363064"/>
    </source>
</evidence>
<feature type="transmembrane region" description="Helical" evidence="8">
    <location>
        <begin position="188"/>
        <end position="207"/>
    </location>
</feature>
<reference evidence="9" key="2">
    <citation type="submission" date="2020-09" db="EMBL/GenBank/DDBJ databases">
        <authorList>
            <person name="Sun Q."/>
            <person name="Zhou Y."/>
        </authorList>
    </citation>
    <scope>NUCLEOTIDE SEQUENCE</scope>
    <source>
        <strain evidence="9">CGMCC 1.12506</strain>
    </source>
</reference>